<dbReference type="RefSeq" id="WP_199574644.1">
    <property type="nucleotide sequence ID" value="NZ_JAENBO010000001.1"/>
</dbReference>
<keyword evidence="5 7" id="KW-0472">Membrane</keyword>
<feature type="coiled-coil region" evidence="6">
    <location>
        <begin position="69"/>
        <end position="96"/>
    </location>
</feature>
<protein>
    <submittedName>
        <fullName evidence="8">LemA family protein</fullName>
    </submittedName>
</protein>
<keyword evidence="6" id="KW-0175">Coiled coil</keyword>
<comment type="caution">
    <text evidence="8">The sequence shown here is derived from an EMBL/GenBank/DDBJ whole genome shotgun (WGS) entry which is preliminary data.</text>
</comment>
<evidence type="ECO:0000313" key="8">
    <source>
        <dbReference type="EMBL" id="MBJ8325065.1"/>
    </source>
</evidence>
<accession>A0ABS0ZG91</accession>
<dbReference type="InterPro" id="IPR023353">
    <property type="entry name" value="LemA-like_dom_sf"/>
</dbReference>
<dbReference type="Pfam" id="PF04011">
    <property type="entry name" value="LemA"/>
    <property type="match status" value="1"/>
</dbReference>
<reference evidence="8 9" key="1">
    <citation type="journal article" date="2021" name="Int. J. Syst. Evol. Microbiol.">
        <title>Streptococcus vicugnae sp. nov., isolated from faeces of alpacas (Vicugna pacos) and cattle (Bos taurus), Streptococcus zalophi sp. nov., and Streptococcus pacificus sp. nov., isolated from respiratory tract of California sea lions (Zalophus californianus).</title>
        <authorList>
            <person name="Volokhov D.V."/>
            <person name="Zagorodnyaya T.A."/>
            <person name="Shen Z."/>
            <person name="Blom J."/>
            <person name="Furtak V.A."/>
            <person name="Eisenberg T."/>
            <person name="Fan P."/>
            <person name="Jeong K.C."/>
            <person name="Gao Y."/>
            <person name="Zhang S."/>
            <person name="Amselle M."/>
        </authorList>
    </citation>
    <scope>NUCLEOTIDE SEQUENCE [LARGE SCALE GENOMIC DNA]</scope>
    <source>
        <strain evidence="8 9">CSL7591</strain>
    </source>
</reference>
<evidence type="ECO:0000256" key="7">
    <source>
        <dbReference type="SAM" id="Phobius"/>
    </source>
</evidence>
<dbReference type="EMBL" id="JAENBO010000001">
    <property type="protein sequence ID" value="MBJ8325065.1"/>
    <property type="molecule type" value="Genomic_DNA"/>
</dbReference>
<keyword evidence="4 7" id="KW-1133">Transmembrane helix</keyword>
<feature type="transmembrane region" description="Helical" evidence="7">
    <location>
        <begin position="12"/>
        <end position="31"/>
    </location>
</feature>
<dbReference type="InterPro" id="IPR007156">
    <property type="entry name" value="MamQ_LemA"/>
</dbReference>
<evidence type="ECO:0000313" key="9">
    <source>
        <dbReference type="Proteomes" id="UP000653045"/>
    </source>
</evidence>
<evidence type="ECO:0000256" key="4">
    <source>
        <dbReference type="ARBA" id="ARBA00022989"/>
    </source>
</evidence>
<dbReference type="Proteomes" id="UP000653045">
    <property type="component" value="Unassembled WGS sequence"/>
</dbReference>
<organism evidence="8 9">
    <name type="scientific">Streptococcus pacificus</name>
    <dbReference type="NCBI Taxonomy" id="2740577"/>
    <lineage>
        <taxon>Bacteria</taxon>
        <taxon>Bacillati</taxon>
        <taxon>Bacillota</taxon>
        <taxon>Bacilli</taxon>
        <taxon>Lactobacillales</taxon>
        <taxon>Streptococcaceae</taxon>
        <taxon>Streptococcus</taxon>
    </lineage>
</organism>
<gene>
    <name evidence="8" type="ORF">JHK62_00015</name>
</gene>
<keyword evidence="9" id="KW-1185">Reference proteome</keyword>
<evidence type="ECO:0000256" key="1">
    <source>
        <dbReference type="ARBA" id="ARBA00004167"/>
    </source>
</evidence>
<evidence type="ECO:0000256" key="3">
    <source>
        <dbReference type="ARBA" id="ARBA00022692"/>
    </source>
</evidence>
<comment type="similarity">
    <text evidence="2">Belongs to the LemA family.</text>
</comment>
<dbReference type="Gene3D" id="1.20.1440.20">
    <property type="entry name" value="LemA-like domain"/>
    <property type="match status" value="1"/>
</dbReference>
<evidence type="ECO:0000256" key="6">
    <source>
        <dbReference type="SAM" id="Coils"/>
    </source>
</evidence>
<evidence type="ECO:0000256" key="2">
    <source>
        <dbReference type="ARBA" id="ARBA00008854"/>
    </source>
</evidence>
<comment type="subcellular location">
    <subcellularLocation>
        <location evidence="1">Membrane</location>
        <topology evidence="1">Single-pass membrane protein</topology>
    </subcellularLocation>
</comment>
<dbReference type="SUPFAM" id="SSF140478">
    <property type="entry name" value="LemA-like"/>
    <property type="match status" value="1"/>
</dbReference>
<name>A0ABS0ZG91_9STRE</name>
<evidence type="ECO:0000256" key="5">
    <source>
        <dbReference type="ARBA" id="ARBA00023136"/>
    </source>
</evidence>
<keyword evidence="3 7" id="KW-0812">Transmembrane</keyword>
<proteinExistence type="inferred from homology"/>
<sequence length="152" mass="18042">MTDKKRKVKRLDIITYIWQFFAAYLIFNILFEMLLDNFETLENFSETFSVLLALPTPVILSIFEQAGAITQLEQKLASYNSNIMMTEDQIRLLKKEGDKEALEDVTDKLYRYKVSYNETIESYNNTINLLPFKFFKHILGHKEKSYFSDFDF</sequence>